<dbReference type="Proteomes" id="UP000025227">
    <property type="component" value="Unplaced"/>
</dbReference>
<evidence type="ECO:0000256" key="6">
    <source>
        <dbReference type="ARBA" id="ARBA00022839"/>
    </source>
</evidence>
<comment type="subcellular location">
    <subcellularLocation>
        <location evidence="1">Nucleus</location>
    </subcellularLocation>
</comment>
<dbReference type="InterPro" id="IPR036397">
    <property type="entry name" value="RNaseH_sf"/>
</dbReference>
<keyword evidence="6" id="KW-0269">Exonuclease</keyword>
<dbReference type="GO" id="GO:0008408">
    <property type="term" value="F:3'-5' exonuclease activity"/>
    <property type="evidence" value="ECO:0007669"/>
    <property type="project" value="InterPro"/>
</dbReference>
<reference evidence="11" key="1">
    <citation type="submission" date="2020-12" db="UniProtKB">
        <authorList>
            <consortium name="WormBaseParasite"/>
        </authorList>
    </citation>
    <scope>IDENTIFICATION</scope>
    <source>
        <strain evidence="11">MHco3</strain>
    </source>
</reference>
<evidence type="ECO:0000256" key="5">
    <source>
        <dbReference type="ARBA" id="ARBA00022801"/>
    </source>
</evidence>
<feature type="domain" description="Exonuclease" evidence="9">
    <location>
        <begin position="98"/>
        <end position="260"/>
    </location>
</feature>
<keyword evidence="4" id="KW-0540">Nuclease</keyword>
<proteinExistence type="inferred from homology"/>
<keyword evidence="10" id="KW-1185">Reference proteome</keyword>
<dbReference type="WBParaSite" id="HCON_00053600-00001">
    <property type="protein sequence ID" value="HCON_00053600-00001"/>
    <property type="gene ID" value="HCON_00053600"/>
</dbReference>
<dbReference type="InterPro" id="IPR012337">
    <property type="entry name" value="RNaseH-like_sf"/>
</dbReference>
<dbReference type="InterPro" id="IPR037431">
    <property type="entry name" value="REX4_DEDDh_dom"/>
</dbReference>
<accession>A0A7I4Y6W9</accession>
<evidence type="ECO:0000256" key="4">
    <source>
        <dbReference type="ARBA" id="ARBA00022722"/>
    </source>
</evidence>
<dbReference type="PANTHER" id="PTHR12801">
    <property type="entry name" value="RNA EXONUCLEASE REXO1 / RECO3 FAMILY MEMBER-RELATED"/>
    <property type="match status" value="1"/>
</dbReference>
<keyword evidence="5" id="KW-0378">Hydrolase</keyword>
<dbReference type="CDD" id="cd06144">
    <property type="entry name" value="REX4_like"/>
    <property type="match status" value="1"/>
</dbReference>
<dbReference type="PANTHER" id="PTHR12801:SF158">
    <property type="entry name" value="RNA EXONUCLEASE 4"/>
    <property type="match status" value="1"/>
</dbReference>
<evidence type="ECO:0000256" key="8">
    <source>
        <dbReference type="SAM" id="MobiDB-lite"/>
    </source>
</evidence>
<dbReference type="GO" id="GO:0006364">
    <property type="term" value="P:rRNA processing"/>
    <property type="evidence" value="ECO:0007669"/>
    <property type="project" value="InterPro"/>
</dbReference>
<feature type="compositionally biased region" description="Basic and acidic residues" evidence="8">
    <location>
        <begin position="70"/>
        <end position="80"/>
    </location>
</feature>
<dbReference type="GO" id="GO:0003676">
    <property type="term" value="F:nucleic acid binding"/>
    <property type="evidence" value="ECO:0007669"/>
    <property type="project" value="InterPro"/>
</dbReference>
<dbReference type="OMA" id="LFRSCEH"/>
<evidence type="ECO:0000313" key="11">
    <source>
        <dbReference type="WBParaSite" id="HCON_00053600-00001"/>
    </source>
</evidence>
<dbReference type="Gene3D" id="3.30.420.10">
    <property type="entry name" value="Ribonuclease H-like superfamily/Ribonuclease H"/>
    <property type="match status" value="1"/>
</dbReference>
<protein>
    <recommendedName>
        <fullName evidence="3">RNA exonuclease 4</fullName>
    </recommendedName>
</protein>
<comment type="similarity">
    <text evidence="2">Belongs to the REXO4 family.</text>
</comment>
<dbReference type="Pfam" id="PF00929">
    <property type="entry name" value="RNase_T"/>
    <property type="match status" value="1"/>
</dbReference>
<dbReference type="FunFam" id="3.30.420.10:FF:000007">
    <property type="entry name" value="Interferon-stimulated exonuclease gene 20"/>
    <property type="match status" value="1"/>
</dbReference>
<dbReference type="SMART" id="SM00479">
    <property type="entry name" value="EXOIII"/>
    <property type="match status" value="1"/>
</dbReference>
<dbReference type="InterPro" id="IPR013520">
    <property type="entry name" value="Ribonucl_H"/>
</dbReference>
<keyword evidence="7" id="KW-0539">Nucleus</keyword>
<sequence length="267" mass="29968">MVNVKVKGAALQVDPKDVSPAWKILQMKLKEQQADAARAETDMDVTPSVQNSAKKGKSRKRRLQEAFEGMQKEEEPASKRGHDIPVVVHDKTQGDATHVIALDCEYVGGGTDGSDDLLARVSIVNEEGKIVYDKYVKPRERVTDFRTSVSGIRPENIAKGLPFDVVQMEVAKILKDRIAVGHALNNDFRVLNFHHNSKLTRDTARCHLLRKMANCNGVPSLKKLARTVLGIDIQQGEHDSIIDARVALRLYLAVKKKWESDIKRFRR</sequence>
<evidence type="ECO:0000259" key="9">
    <source>
        <dbReference type="SMART" id="SM00479"/>
    </source>
</evidence>
<feature type="region of interest" description="Disordered" evidence="8">
    <location>
        <begin position="33"/>
        <end position="80"/>
    </location>
</feature>
<evidence type="ECO:0000256" key="1">
    <source>
        <dbReference type="ARBA" id="ARBA00004123"/>
    </source>
</evidence>
<evidence type="ECO:0000313" key="10">
    <source>
        <dbReference type="Proteomes" id="UP000025227"/>
    </source>
</evidence>
<organism evidence="10 11">
    <name type="scientific">Haemonchus contortus</name>
    <name type="common">Barber pole worm</name>
    <dbReference type="NCBI Taxonomy" id="6289"/>
    <lineage>
        <taxon>Eukaryota</taxon>
        <taxon>Metazoa</taxon>
        <taxon>Ecdysozoa</taxon>
        <taxon>Nematoda</taxon>
        <taxon>Chromadorea</taxon>
        <taxon>Rhabditida</taxon>
        <taxon>Rhabditina</taxon>
        <taxon>Rhabditomorpha</taxon>
        <taxon>Strongyloidea</taxon>
        <taxon>Trichostrongylidae</taxon>
        <taxon>Haemonchus</taxon>
    </lineage>
</organism>
<dbReference type="GO" id="GO:0005634">
    <property type="term" value="C:nucleus"/>
    <property type="evidence" value="ECO:0007669"/>
    <property type="project" value="UniProtKB-SubCell"/>
</dbReference>
<evidence type="ECO:0000256" key="2">
    <source>
        <dbReference type="ARBA" id="ARBA00010489"/>
    </source>
</evidence>
<dbReference type="SUPFAM" id="SSF53098">
    <property type="entry name" value="Ribonuclease H-like"/>
    <property type="match status" value="1"/>
</dbReference>
<evidence type="ECO:0000256" key="3">
    <source>
        <dbReference type="ARBA" id="ARBA00016937"/>
    </source>
</evidence>
<dbReference type="InterPro" id="IPR047021">
    <property type="entry name" value="REXO1/3/4-like"/>
</dbReference>
<evidence type="ECO:0000256" key="7">
    <source>
        <dbReference type="ARBA" id="ARBA00023242"/>
    </source>
</evidence>
<name>A0A7I4Y6W9_HAECO</name>
<dbReference type="AlphaFoldDB" id="A0A7I4Y6W9"/>
<dbReference type="OrthoDB" id="8191639at2759"/>